<keyword evidence="1" id="KW-0175">Coiled coil</keyword>
<keyword evidence="3" id="KW-0732">Signal</keyword>
<feature type="signal peptide" evidence="3">
    <location>
        <begin position="1"/>
        <end position="23"/>
    </location>
</feature>
<dbReference type="AlphaFoldDB" id="A0A1I7USH9"/>
<evidence type="ECO:0000256" key="2">
    <source>
        <dbReference type="SAM" id="MobiDB-lite"/>
    </source>
</evidence>
<dbReference type="Proteomes" id="UP000095282">
    <property type="component" value="Unplaced"/>
</dbReference>
<feature type="region of interest" description="Disordered" evidence="2">
    <location>
        <begin position="27"/>
        <end position="47"/>
    </location>
</feature>
<evidence type="ECO:0000256" key="1">
    <source>
        <dbReference type="SAM" id="Coils"/>
    </source>
</evidence>
<organism evidence="4 5">
    <name type="scientific">Caenorhabditis tropicalis</name>
    <dbReference type="NCBI Taxonomy" id="1561998"/>
    <lineage>
        <taxon>Eukaryota</taxon>
        <taxon>Metazoa</taxon>
        <taxon>Ecdysozoa</taxon>
        <taxon>Nematoda</taxon>
        <taxon>Chromadorea</taxon>
        <taxon>Rhabditida</taxon>
        <taxon>Rhabditina</taxon>
        <taxon>Rhabditomorpha</taxon>
        <taxon>Rhabditoidea</taxon>
        <taxon>Rhabditidae</taxon>
        <taxon>Peloderinae</taxon>
        <taxon>Caenorhabditis</taxon>
    </lineage>
</organism>
<evidence type="ECO:0000313" key="5">
    <source>
        <dbReference type="WBParaSite" id="Csp11.Scaffold630.g18905.t1"/>
    </source>
</evidence>
<evidence type="ECO:0000313" key="4">
    <source>
        <dbReference type="Proteomes" id="UP000095282"/>
    </source>
</evidence>
<name>A0A1I7USH9_9PELO</name>
<feature type="compositionally biased region" description="Low complexity" evidence="2">
    <location>
        <begin position="27"/>
        <end position="40"/>
    </location>
</feature>
<evidence type="ECO:0000256" key="3">
    <source>
        <dbReference type="SAM" id="SignalP"/>
    </source>
</evidence>
<protein>
    <submittedName>
        <fullName evidence="5">Protein-tyrosine sulfotransferase</fullName>
    </submittedName>
</protein>
<accession>A0A1I7USH9</accession>
<sequence length="503" mass="58305">MIESISCLRWLLFILVLGSFALSKMGSNSSKSSSSVNSSNTEIPAGLQRSPRRSFLGKLYNRSKRNSCQEEAENQSKSEDSVSMGSMSIITENMVSPDLTDEIFYEEPWPYKIMNPTINDDTGRHPVQYKTKAEMEEIFEKLETGTEWSMLSSDEKVNQWREQIWPTLKGLNPPLITAKGLNDYELITLSNVIHQATQPGEPLFKRKNRLTLEQAFVIGHGEKWTKEMKVSGIESFIKKIHEQSEPRFPLIKTLKPVVGVPYKSLVRDTFEYPECSMNILKSINMHLETHGVQIIDLRLRTENILGAMPQCHRVFDSHSKIIHAIERSVKTLNKMRNSSRYFVVHSFYIHECPMRSLQAIVRFKPGLPIDPVDWVNDGKSRLELNEPEMTPLRHIDDVFDPSAVAASRRVAHQSKQRYLKERSKIEAIEELKEEYEKDRKQWEELEEKRVEDWKNLGKLGRCKFHVRNFFSQTPSFPYQETSPETLRTYLNDGYDYSLSETTD</sequence>
<reference evidence="5" key="1">
    <citation type="submission" date="2016-11" db="UniProtKB">
        <authorList>
            <consortium name="WormBaseParasite"/>
        </authorList>
    </citation>
    <scope>IDENTIFICATION</scope>
</reference>
<feature type="coiled-coil region" evidence="1">
    <location>
        <begin position="418"/>
        <end position="448"/>
    </location>
</feature>
<feature type="region of interest" description="Disordered" evidence="2">
    <location>
        <begin position="64"/>
        <end position="83"/>
    </location>
</feature>
<feature type="chain" id="PRO_5009309274" evidence="3">
    <location>
        <begin position="24"/>
        <end position="503"/>
    </location>
</feature>
<keyword evidence="4" id="KW-1185">Reference proteome</keyword>
<dbReference type="WBParaSite" id="Csp11.Scaffold630.g18905.t1">
    <property type="protein sequence ID" value="Csp11.Scaffold630.g18905.t1"/>
    <property type="gene ID" value="Csp11.Scaffold630.g18905"/>
</dbReference>
<proteinExistence type="predicted"/>